<dbReference type="SUPFAM" id="SSF160240">
    <property type="entry name" value="Cation efflux protein cytoplasmic domain-like"/>
    <property type="match status" value="1"/>
</dbReference>
<feature type="domain" description="Cation efflux protein cytoplasmic" evidence="9">
    <location>
        <begin position="211"/>
        <end position="288"/>
    </location>
</feature>
<comment type="subcellular location">
    <subcellularLocation>
        <location evidence="1">Membrane</location>
        <topology evidence="1">Multi-pass membrane protein</topology>
    </subcellularLocation>
</comment>
<feature type="transmembrane region" description="Helical" evidence="7">
    <location>
        <begin position="44"/>
        <end position="62"/>
    </location>
</feature>
<dbReference type="InterPro" id="IPR058533">
    <property type="entry name" value="Cation_efflux_TM"/>
</dbReference>
<dbReference type="KEGG" id="cch:Cag_1143"/>
<evidence type="ECO:0000256" key="1">
    <source>
        <dbReference type="ARBA" id="ARBA00004141"/>
    </source>
</evidence>
<dbReference type="OrthoDB" id="9806522at2"/>
<dbReference type="GO" id="GO:0015086">
    <property type="term" value="F:cadmium ion transmembrane transporter activity"/>
    <property type="evidence" value="ECO:0007669"/>
    <property type="project" value="TreeGrafter"/>
</dbReference>
<name>Q3ARH0_CHLCH</name>
<dbReference type="InterPro" id="IPR036837">
    <property type="entry name" value="Cation_efflux_CTD_sf"/>
</dbReference>
<keyword evidence="4 7" id="KW-0812">Transmembrane</keyword>
<dbReference type="GO" id="GO:0015093">
    <property type="term" value="F:ferrous iron transmembrane transporter activity"/>
    <property type="evidence" value="ECO:0007669"/>
    <property type="project" value="TreeGrafter"/>
</dbReference>
<dbReference type="STRING" id="340177.Cag_1143"/>
<evidence type="ECO:0000313" key="10">
    <source>
        <dbReference type="EMBL" id="ABB28405.1"/>
    </source>
</evidence>
<dbReference type="PANTHER" id="PTHR43840">
    <property type="entry name" value="MITOCHONDRIAL METAL TRANSPORTER 1-RELATED"/>
    <property type="match status" value="1"/>
</dbReference>
<evidence type="ECO:0000256" key="6">
    <source>
        <dbReference type="ARBA" id="ARBA00023136"/>
    </source>
</evidence>
<evidence type="ECO:0000259" key="9">
    <source>
        <dbReference type="Pfam" id="PF16916"/>
    </source>
</evidence>
<keyword evidence="6 7" id="KW-0472">Membrane</keyword>
<dbReference type="Pfam" id="PF01545">
    <property type="entry name" value="Cation_efflux"/>
    <property type="match status" value="1"/>
</dbReference>
<keyword evidence="5 7" id="KW-1133">Transmembrane helix</keyword>
<dbReference type="HOGENOM" id="CLU_013430_3_0_10"/>
<feature type="transmembrane region" description="Helical" evidence="7">
    <location>
        <begin position="115"/>
        <end position="135"/>
    </location>
</feature>
<dbReference type="SUPFAM" id="SSF161111">
    <property type="entry name" value="Cation efflux protein transmembrane domain-like"/>
    <property type="match status" value="1"/>
</dbReference>
<dbReference type="InterPro" id="IPR050291">
    <property type="entry name" value="CDF_Transporter"/>
</dbReference>
<gene>
    <name evidence="10" type="ordered locus">Cag_1143</name>
</gene>
<evidence type="ECO:0000256" key="3">
    <source>
        <dbReference type="ARBA" id="ARBA00022448"/>
    </source>
</evidence>
<dbReference type="NCBIfam" id="TIGR01297">
    <property type="entry name" value="CDF"/>
    <property type="match status" value="1"/>
</dbReference>
<evidence type="ECO:0000256" key="5">
    <source>
        <dbReference type="ARBA" id="ARBA00022989"/>
    </source>
</evidence>
<dbReference type="Gene3D" id="1.20.1510.10">
    <property type="entry name" value="Cation efflux protein transmembrane domain"/>
    <property type="match status" value="1"/>
</dbReference>
<evidence type="ECO:0000259" key="8">
    <source>
        <dbReference type="Pfam" id="PF01545"/>
    </source>
</evidence>
<sequence length="331" mass="36212">MTAAQQNIAFQKVVAVTGVLLFVIKMVAWYLTSSVAILTDALESTVNVVSGFIGLYSLYLAAQPRDNKHPYGHGKVEFVSAAIEGTLISIAGLLIVYEALKNLLGTPRPLGQLDYGIALIGVTAVVNYVVGAFAVRQGTKNNSLALIASGKHLQSDTYSTIGITLGLLLLFFTKQVWLDSVVALIFAGVILATGYHIIRDALSGIMDAADESLLKKMVDLLQAHREPQWVDLHNLRIIKYGATLHLDCHVTLPWFFTVRQAEEEVQKLGKLVDTTFGDSLDLSVQSDSCNEALCSLCRYDVCSTRRKPFSSALEWTVENLSSNHHHYLSAE</sequence>
<comment type="similarity">
    <text evidence="2">Belongs to the cation diffusion facilitator (CDF) transporter (TC 2.A.4) family.</text>
</comment>
<dbReference type="PANTHER" id="PTHR43840:SF15">
    <property type="entry name" value="MITOCHONDRIAL METAL TRANSPORTER 1-RELATED"/>
    <property type="match status" value="1"/>
</dbReference>
<dbReference type="EMBL" id="CP000108">
    <property type="protein sequence ID" value="ABB28405.1"/>
    <property type="molecule type" value="Genomic_DNA"/>
</dbReference>
<proteinExistence type="inferred from homology"/>
<organism evidence="10">
    <name type="scientific">Chlorobium chlorochromatii (strain CaD3)</name>
    <dbReference type="NCBI Taxonomy" id="340177"/>
    <lineage>
        <taxon>Bacteria</taxon>
        <taxon>Pseudomonadati</taxon>
        <taxon>Chlorobiota</taxon>
        <taxon>Chlorobiia</taxon>
        <taxon>Chlorobiales</taxon>
        <taxon>Chlorobiaceae</taxon>
        <taxon>Chlorobium/Pelodictyon group</taxon>
        <taxon>Chlorobium</taxon>
    </lineage>
</organism>
<feature type="transmembrane region" description="Helical" evidence="7">
    <location>
        <begin position="156"/>
        <end position="174"/>
    </location>
</feature>
<feature type="transmembrane region" description="Helical" evidence="7">
    <location>
        <begin position="74"/>
        <end position="95"/>
    </location>
</feature>
<evidence type="ECO:0000256" key="2">
    <source>
        <dbReference type="ARBA" id="ARBA00008114"/>
    </source>
</evidence>
<feature type="transmembrane region" description="Helical" evidence="7">
    <location>
        <begin position="12"/>
        <end position="32"/>
    </location>
</feature>
<keyword evidence="3" id="KW-0813">Transport</keyword>
<dbReference type="GO" id="GO:0006882">
    <property type="term" value="P:intracellular zinc ion homeostasis"/>
    <property type="evidence" value="ECO:0007669"/>
    <property type="project" value="TreeGrafter"/>
</dbReference>
<dbReference type="InterPro" id="IPR002524">
    <property type="entry name" value="Cation_efflux"/>
</dbReference>
<protein>
    <submittedName>
        <fullName evidence="10">Cation efflux protein</fullName>
    </submittedName>
</protein>
<dbReference type="InterPro" id="IPR027470">
    <property type="entry name" value="Cation_efflux_CTD"/>
</dbReference>
<dbReference type="InterPro" id="IPR027469">
    <property type="entry name" value="Cation_efflux_TMD_sf"/>
</dbReference>
<evidence type="ECO:0000256" key="4">
    <source>
        <dbReference type="ARBA" id="ARBA00022692"/>
    </source>
</evidence>
<dbReference type="Pfam" id="PF16916">
    <property type="entry name" value="ZT_dimer"/>
    <property type="match status" value="1"/>
</dbReference>
<dbReference type="Gene3D" id="3.30.70.1350">
    <property type="entry name" value="Cation efflux protein, cytoplasmic domain"/>
    <property type="match status" value="1"/>
</dbReference>
<feature type="transmembrane region" description="Helical" evidence="7">
    <location>
        <begin position="180"/>
        <end position="198"/>
    </location>
</feature>
<evidence type="ECO:0000256" key="7">
    <source>
        <dbReference type="SAM" id="Phobius"/>
    </source>
</evidence>
<reference evidence="10" key="1">
    <citation type="submission" date="2005-08" db="EMBL/GenBank/DDBJ databases">
        <title>Complete sequence of Chlorobium chlorochromatii CaD3.</title>
        <authorList>
            <person name="Copeland A."/>
            <person name="Lucas S."/>
            <person name="Lapidus A."/>
            <person name="Barry K."/>
            <person name="Detter J.C."/>
            <person name="Glavina T."/>
            <person name="Hammon N."/>
            <person name="Israni S."/>
            <person name="Pitluck S."/>
            <person name="Bryant D."/>
            <person name="Schmutz J."/>
            <person name="Larimer F."/>
            <person name="Land M."/>
            <person name="Kyrpides N."/>
            <person name="Ivanova N."/>
            <person name="Richardson P."/>
        </authorList>
    </citation>
    <scope>NUCLEOTIDE SEQUENCE [LARGE SCALE GENOMIC DNA]</scope>
    <source>
        <strain evidence="10">CaD3</strain>
    </source>
</reference>
<dbReference type="GO" id="GO:0005886">
    <property type="term" value="C:plasma membrane"/>
    <property type="evidence" value="ECO:0007669"/>
    <property type="project" value="TreeGrafter"/>
</dbReference>
<dbReference type="eggNOG" id="COG0053">
    <property type="taxonomic scope" value="Bacteria"/>
</dbReference>
<feature type="domain" description="Cation efflux protein transmembrane" evidence="8">
    <location>
        <begin position="15"/>
        <end position="206"/>
    </location>
</feature>
<dbReference type="AlphaFoldDB" id="Q3ARH0"/>
<accession>Q3ARH0</accession>
<dbReference type="GO" id="GO:0015341">
    <property type="term" value="F:zinc efflux antiporter activity"/>
    <property type="evidence" value="ECO:0007669"/>
    <property type="project" value="TreeGrafter"/>
</dbReference>